<sequence>MVSFLGPLVGLLIMGTVVYLLWSAIAGSTPESTEQTNDAIETLRKRYARGEIDEEEFEERARMLRER</sequence>
<dbReference type="Proteomes" id="UP001208186">
    <property type="component" value="Unassembled WGS sequence"/>
</dbReference>
<evidence type="ECO:0000313" key="2">
    <source>
        <dbReference type="EMBL" id="MCU4719226.1"/>
    </source>
</evidence>
<dbReference type="RefSeq" id="WP_315909976.1">
    <property type="nucleotide sequence ID" value="NZ_JAOPKC010000023.1"/>
</dbReference>
<dbReference type="InterPro" id="IPR018649">
    <property type="entry name" value="SHOCT"/>
</dbReference>
<gene>
    <name evidence="2" type="ORF">OB916_14335</name>
</gene>
<protein>
    <submittedName>
        <fullName evidence="2">SHOCT domain-containing protein</fullName>
    </submittedName>
</protein>
<organism evidence="2 3">
    <name type="scientific">Halapricum hydrolyticum</name>
    <dbReference type="NCBI Taxonomy" id="2979991"/>
    <lineage>
        <taxon>Archaea</taxon>
        <taxon>Methanobacteriati</taxon>
        <taxon>Methanobacteriota</taxon>
        <taxon>Stenosarchaea group</taxon>
        <taxon>Halobacteria</taxon>
        <taxon>Halobacteriales</taxon>
        <taxon>Haloarculaceae</taxon>
        <taxon>Halapricum</taxon>
    </lineage>
</organism>
<evidence type="ECO:0000313" key="3">
    <source>
        <dbReference type="Proteomes" id="UP001208186"/>
    </source>
</evidence>
<dbReference type="Pfam" id="PF09851">
    <property type="entry name" value="SHOCT"/>
    <property type="match status" value="1"/>
</dbReference>
<dbReference type="EMBL" id="JAOPKC010000023">
    <property type="protein sequence ID" value="MCU4719226.1"/>
    <property type="molecule type" value="Genomic_DNA"/>
</dbReference>
<name>A0ABT2Q6R0_9EURY</name>
<proteinExistence type="predicted"/>
<accession>A0ABT2Q6R0</accession>
<feature type="domain" description="SHOCT" evidence="1">
    <location>
        <begin position="38"/>
        <end position="60"/>
    </location>
</feature>
<comment type="caution">
    <text evidence="2">The sequence shown here is derived from an EMBL/GenBank/DDBJ whole genome shotgun (WGS) entry which is preliminary data.</text>
</comment>
<evidence type="ECO:0000259" key="1">
    <source>
        <dbReference type="Pfam" id="PF09851"/>
    </source>
</evidence>
<reference evidence="3" key="1">
    <citation type="submission" date="2023-07" db="EMBL/GenBank/DDBJ databases">
        <title>Enrichment on poylsaccharides allowed isolation of novel metabolic and taxonomic groups of Haloarchaea.</title>
        <authorList>
            <person name="Sorokin D.Y."/>
            <person name="Elcheninov A.G."/>
            <person name="Khizhniak T.V."/>
            <person name="Kolganova T.V."/>
            <person name="Kublanov I.V."/>
        </authorList>
    </citation>
    <scope>NUCLEOTIDE SEQUENCE [LARGE SCALE GENOMIC DNA]</scope>
    <source>
        <strain evidence="3">HArc-curdl5-1</strain>
    </source>
</reference>
<keyword evidence="3" id="KW-1185">Reference proteome</keyword>